<accession>A0A6I3S349</accession>
<dbReference type="RefSeq" id="WP_008811548.1">
    <property type="nucleotide sequence ID" value="NZ_CAJUON010000016.1"/>
</dbReference>
<reference evidence="1 2" key="1">
    <citation type="journal article" date="2019" name="Nat. Med.">
        <title>A library of human gut bacterial isolates paired with longitudinal multiomics data enables mechanistic microbiome research.</title>
        <authorList>
            <person name="Poyet M."/>
            <person name="Groussin M."/>
            <person name="Gibbons S.M."/>
            <person name="Avila-Pacheco J."/>
            <person name="Jiang X."/>
            <person name="Kearney S.M."/>
            <person name="Perrotta A.R."/>
            <person name="Berdy B."/>
            <person name="Zhao S."/>
            <person name="Lieberman T.D."/>
            <person name="Swanson P.K."/>
            <person name="Smith M."/>
            <person name="Roesemann S."/>
            <person name="Alexander J.E."/>
            <person name="Rich S.A."/>
            <person name="Livny J."/>
            <person name="Vlamakis H."/>
            <person name="Clish C."/>
            <person name="Bullock K."/>
            <person name="Deik A."/>
            <person name="Scott J."/>
            <person name="Pierce K.A."/>
            <person name="Xavier R.J."/>
            <person name="Alm E.J."/>
        </authorList>
    </citation>
    <scope>NUCLEOTIDE SEQUENCE [LARGE SCALE GENOMIC DNA]</scope>
    <source>
        <strain evidence="1 2">BIOML-A2</strain>
    </source>
</reference>
<organism evidence="1 2">
    <name type="scientific">Parasutterella excrementihominis</name>
    <dbReference type="NCBI Taxonomy" id="487175"/>
    <lineage>
        <taxon>Bacteria</taxon>
        <taxon>Pseudomonadati</taxon>
        <taxon>Pseudomonadota</taxon>
        <taxon>Betaproteobacteria</taxon>
        <taxon>Burkholderiales</taxon>
        <taxon>Sutterellaceae</taxon>
        <taxon>Parasutterella</taxon>
    </lineage>
</organism>
<dbReference type="Proteomes" id="UP000462362">
    <property type="component" value="Unassembled WGS sequence"/>
</dbReference>
<dbReference type="GeneID" id="43348429"/>
<comment type="caution">
    <text evidence="1">The sequence shown here is derived from an EMBL/GenBank/DDBJ whole genome shotgun (WGS) entry which is preliminary data.</text>
</comment>
<gene>
    <name evidence="1" type="ORF">GMD42_10130</name>
</gene>
<dbReference type="EMBL" id="WNCL01000037">
    <property type="protein sequence ID" value="MTU43961.1"/>
    <property type="molecule type" value="Genomic_DNA"/>
</dbReference>
<proteinExistence type="predicted"/>
<protein>
    <submittedName>
        <fullName evidence="1">Uncharacterized protein</fullName>
    </submittedName>
</protein>
<name>A0A6I3S349_9BURK</name>
<evidence type="ECO:0000313" key="2">
    <source>
        <dbReference type="Proteomes" id="UP000462362"/>
    </source>
</evidence>
<sequence length="174" mass="19569">MEFLMAVRTLIATTVMLFCSLWLARQLKIHRPRLPVSAVLILSLIMLFEPGMLAFLVWVVHDIASVNGGLMIHAYTFVKASVAIYLLFILPSIWFARSFYVESKLVTLKALRFAIILPVAFTAVVFIEVPKMIWQDRATELVSSGLETFIVVAVINLILLGLTYRFKPSNTPAP</sequence>
<dbReference type="AlphaFoldDB" id="A0A6I3S349"/>
<evidence type="ECO:0000313" key="1">
    <source>
        <dbReference type="EMBL" id="MTU43961.1"/>
    </source>
</evidence>